<proteinExistence type="predicted"/>
<dbReference type="Proteomes" id="UP000823775">
    <property type="component" value="Unassembled WGS sequence"/>
</dbReference>
<dbReference type="EMBL" id="JACEIK010002087">
    <property type="protein sequence ID" value="MCD9558998.1"/>
    <property type="molecule type" value="Genomic_DNA"/>
</dbReference>
<reference evidence="1 2" key="1">
    <citation type="journal article" date="2021" name="BMC Genomics">
        <title>Datura genome reveals duplications of psychoactive alkaloid biosynthetic genes and high mutation rate following tissue culture.</title>
        <authorList>
            <person name="Rajewski A."/>
            <person name="Carter-House D."/>
            <person name="Stajich J."/>
            <person name="Litt A."/>
        </authorList>
    </citation>
    <scope>NUCLEOTIDE SEQUENCE [LARGE SCALE GENOMIC DNA]</scope>
    <source>
        <strain evidence="1">AR-01</strain>
    </source>
</reference>
<gene>
    <name evidence="1" type="ORF">HAX54_016712</name>
</gene>
<keyword evidence="2" id="KW-1185">Reference proteome</keyword>
<protein>
    <submittedName>
        <fullName evidence="1">Uncharacterized protein</fullName>
    </submittedName>
</protein>
<feature type="non-terminal residue" evidence="1">
    <location>
        <position position="168"/>
    </location>
</feature>
<comment type="caution">
    <text evidence="1">The sequence shown here is derived from an EMBL/GenBank/DDBJ whole genome shotgun (WGS) entry which is preliminary data.</text>
</comment>
<name>A0ABS8UKW0_DATST</name>
<evidence type="ECO:0000313" key="1">
    <source>
        <dbReference type="EMBL" id="MCD9558998.1"/>
    </source>
</evidence>
<evidence type="ECO:0000313" key="2">
    <source>
        <dbReference type="Proteomes" id="UP000823775"/>
    </source>
</evidence>
<sequence>MTNVRGWSHYPEGLPFVETIKLVDKMWRREGKKDAMLLVMMKQMELLTNYVKDFHAKNSHAIHDYDDGYYGNQGWKNVWLIDTSSQERTDVPPHIESTFEVVLEKERMNELASHMAAPTAAYNTSARKDMMDNDVLEWEIEEEAIEELIVDVFLKGEKLKEIHHVHKE</sequence>
<accession>A0ABS8UKW0</accession>
<organism evidence="1 2">
    <name type="scientific">Datura stramonium</name>
    <name type="common">Jimsonweed</name>
    <name type="synonym">Common thornapple</name>
    <dbReference type="NCBI Taxonomy" id="4076"/>
    <lineage>
        <taxon>Eukaryota</taxon>
        <taxon>Viridiplantae</taxon>
        <taxon>Streptophyta</taxon>
        <taxon>Embryophyta</taxon>
        <taxon>Tracheophyta</taxon>
        <taxon>Spermatophyta</taxon>
        <taxon>Magnoliopsida</taxon>
        <taxon>eudicotyledons</taxon>
        <taxon>Gunneridae</taxon>
        <taxon>Pentapetalae</taxon>
        <taxon>asterids</taxon>
        <taxon>lamiids</taxon>
        <taxon>Solanales</taxon>
        <taxon>Solanaceae</taxon>
        <taxon>Solanoideae</taxon>
        <taxon>Datureae</taxon>
        <taxon>Datura</taxon>
    </lineage>
</organism>